<comment type="caution">
    <text evidence="2">The sequence shown here is derived from an EMBL/GenBank/DDBJ whole genome shotgun (WGS) entry which is preliminary data.</text>
</comment>
<proteinExistence type="predicted"/>
<feature type="compositionally biased region" description="Basic and acidic residues" evidence="1">
    <location>
        <begin position="24"/>
        <end position="37"/>
    </location>
</feature>
<sequence>MKSPGGDPPQTRSVEPNEMGSDGFRTDQEAPENHQHLSIDPTPAFTIAFNRGHFSRKTSTHRKAPQYETHEEEQEIGAFMVRGHDIFSRITPHTPASSHIMVHGNRMALEWGERRTPRILLVVLRTTRLLSVLARSSQMERTPRELTLPPSDLLHRRGKVGYAGSVYPLATARIEVSQVLFRLSRWENLDYAKEV</sequence>
<accession>A0ABT9NAV3</accession>
<dbReference type="EMBL" id="JAUSQW010000001">
    <property type="protein sequence ID" value="MDP9800643.1"/>
    <property type="molecule type" value="Genomic_DNA"/>
</dbReference>
<gene>
    <name evidence="2" type="ORF">J2S49_000719</name>
</gene>
<evidence type="ECO:0000313" key="2">
    <source>
        <dbReference type="EMBL" id="MDP9800643.1"/>
    </source>
</evidence>
<name>A0ABT9NAV3_9ACTO</name>
<evidence type="ECO:0000313" key="3">
    <source>
        <dbReference type="Proteomes" id="UP001235966"/>
    </source>
</evidence>
<keyword evidence="3" id="KW-1185">Reference proteome</keyword>
<protein>
    <submittedName>
        <fullName evidence="2">Uncharacterized protein</fullName>
    </submittedName>
</protein>
<evidence type="ECO:0000256" key="1">
    <source>
        <dbReference type="SAM" id="MobiDB-lite"/>
    </source>
</evidence>
<dbReference type="Proteomes" id="UP001235966">
    <property type="component" value="Unassembled WGS sequence"/>
</dbReference>
<feature type="region of interest" description="Disordered" evidence="1">
    <location>
        <begin position="1"/>
        <end position="40"/>
    </location>
</feature>
<reference evidence="2 3" key="1">
    <citation type="submission" date="2023-07" db="EMBL/GenBank/DDBJ databases">
        <title>Sequencing the genomes of 1000 actinobacteria strains.</title>
        <authorList>
            <person name="Klenk H.-P."/>
        </authorList>
    </citation>
    <scope>NUCLEOTIDE SEQUENCE [LARGE SCALE GENOMIC DNA]</scope>
    <source>
        <strain evidence="2 3">DSM 102162</strain>
    </source>
</reference>
<organism evidence="2 3">
    <name type="scientific">Arcanobacterium wilhelmae</name>
    <dbReference type="NCBI Taxonomy" id="1803177"/>
    <lineage>
        <taxon>Bacteria</taxon>
        <taxon>Bacillati</taxon>
        <taxon>Actinomycetota</taxon>
        <taxon>Actinomycetes</taxon>
        <taxon>Actinomycetales</taxon>
        <taxon>Actinomycetaceae</taxon>
        <taxon>Arcanobacterium</taxon>
    </lineage>
</organism>